<dbReference type="SMART" id="SM00308">
    <property type="entry name" value="LH2"/>
    <property type="match status" value="1"/>
</dbReference>
<dbReference type="Pfam" id="PF20519">
    <property type="entry name" value="Polycystin_dom"/>
    <property type="match status" value="1"/>
</dbReference>
<evidence type="ECO:0000256" key="3">
    <source>
        <dbReference type="ARBA" id="ARBA00022692"/>
    </source>
</evidence>
<comment type="similarity">
    <text evidence="2">Belongs to the polycystin family.</text>
</comment>
<feature type="transmembrane region" description="Helical" evidence="12">
    <location>
        <begin position="282"/>
        <end position="300"/>
    </location>
</feature>
<feature type="transmembrane region" description="Helical" evidence="12">
    <location>
        <begin position="488"/>
        <end position="508"/>
    </location>
</feature>
<dbReference type="EMBL" id="CAIIXF020000003">
    <property type="protein sequence ID" value="CAH1779439.1"/>
    <property type="molecule type" value="Genomic_DNA"/>
</dbReference>
<proteinExistence type="inferred from homology"/>
<reference evidence="15" key="1">
    <citation type="submission" date="2022-03" db="EMBL/GenBank/DDBJ databases">
        <authorList>
            <person name="Martin C."/>
        </authorList>
    </citation>
    <scope>NUCLEOTIDE SEQUENCE</scope>
</reference>
<dbReference type="InterPro" id="IPR057244">
    <property type="entry name" value="GAIN_B"/>
</dbReference>
<feature type="domain" description="GAIN-B" evidence="14">
    <location>
        <begin position="99"/>
        <end position="265"/>
    </location>
</feature>
<keyword evidence="4" id="KW-0732">Signal</keyword>
<gene>
    <name evidence="15" type="ORF">OFUS_LOCUS6247</name>
</gene>
<evidence type="ECO:0000313" key="16">
    <source>
        <dbReference type="Proteomes" id="UP000749559"/>
    </source>
</evidence>
<protein>
    <recommendedName>
        <fullName evidence="17">Polycystic kidney disease protein 1-like 2</fullName>
    </recommendedName>
</protein>
<evidence type="ECO:0000256" key="4">
    <source>
        <dbReference type="ARBA" id="ARBA00022729"/>
    </source>
</evidence>
<dbReference type="Gene3D" id="1.10.287.70">
    <property type="match status" value="1"/>
</dbReference>
<evidence type="ECO:0000256" key="10">
    <source>
        <dbReference type="PROSITE-ProRule" id="PRU00152"/>
    </source>
</evidence>
<dbReference type="GO" id="GO:0050982">
    <property type="term" value="P:detection of mechanical stimulus"/>
    <property type="evidence" value="ECO:0007669"/>
    <property type="project" value="TreeGrafter"/>
</dbReference>
<comment type="caution">
    <text evidence="15">The sequence shown here is derived from an EMBL/GenBank/DDBJ whole genome shotgun (WGS) entry which is preliminary data.</text>
</comment>
<feature type="region of interest" description="Disordered" evidence="11">
    <location>
        <begin position="762"/>
        <end position="781"/>
    </location>
</feature>
<feature type="transmembrane region" description="Helical" evidence="12">
    <location>
        <begin position="1358"/>
        <end position="1377"/>
    </location>
</feature>
<dbReference type="InterPro" id="IPR001024">
    <property type="entry name" value="PLAT/LH2_dom"/>
</dbReference>
<keyword evidence="8" id="KW-0325">Glycoprotein</keyword>
<feature type="domain" description="PLAT" evidence="13">
    <location>
        <begin position="325"/>
        <end position="442"/>
    </location>
</feature>
<evidence type="ECO:0000256" key="7">
    <source>
        <dbReference type="ARBA" id="ARBA00023157"/>
    </source>
</evidence>
<dbReference type="PRINTS" id="PR01433">
    <property type="entry name" value="POLYCYSTIN2"/>
</dbReference>
<dbReference type="SUPFAM" id="SSF49723">
    <property type="entry name" value="Lipase/lipooxygenase domain (PLAT/LH2 domain)"/>
    <property type="match status" value="1"/>
</dbReference>
<dbReference type="PROSITE" id="PS50095">
    <property type="entry name" value="PLAT"/>
    <property type="match status" value="1"/>
</dbReference>
<dbReference type="Pfam" id="PF08016">
    <property type="entry name" value="PKD_channel"/>
    <property type="match status" value="1"/>
</dbReference>
<dbReference type="InterPro" id="IPR036392">
    <property type="entry name" value="PLAT/LH2_dom_sf"/>
</dbReference>
<evidence type="ECO:0000256" key="8">
    <source>
        <dbReference type="ARBA" id="ARBA00023180"/>
    </source>
</evidence>
<dbReference type="InterPro" id="IPR046338">
    <property type="entry name" value="GAIN_dom_sf"/>
</dbReference>
<evidence type="ECO:0008006" key="17">
    <source>
        <dbReference type="Google" id="ProtNLM"/>
    </source>
</evidence>
<dbReference type="GO" id="GO:0005262">
    <property type="term" value="F:calcium channel activity"/>
    <property type="evidence" value="ECO:0007669"/>
    <property type="project" value="TreeGrafter"/>
</dbReference>
<dbReference type="InterPro" id="IPR046791">
    <property type="entry name" value="Polycystin_dom"/>
</dbReference>
<keyword evidence="3 12" id="KW-0812">Transmembrane</keyword>
<comment type="caution">
    <text evidence="10">Lacks conserved residue(s) required for the propagation of feature annotation.</text>
</comment>
<name>A0A8S4NDM9_OWEFU</name>
<accession>A0A8S4NDM9</accession>
<feature type="compositionally biased region" description="Polar residues" evidence="11">
    <location>
        <begin position="1504"/>
        <end position="1523"/>
    </location>
</feature>
<feature type="transmembrane region" description="Helical" evidence="12">
    <location>
        <begin position="848"/>
        <end position="874"/>
    </location>
</feature>
<dbReference type="GO" id="GO:0016020">
    <property type="term" value="C:membrane"/>
    <property type="evidence" value="ECO:0007669"/>
    <property type="project" value="UniProtKB-SubCell"/>
</dbReference>
<feature type="region of interest" description="Disordered" evidence="11">
    <location>
        <begin position="1488"/>
        <end position="1523"/>
    </location>
</feature>
<evidence type="ECO:0000256" key="2">
    <source>
        <dbReference type="ARBA" id="ARBA00007200"/>
    </source>
</evidence>
<keyword evidence="5 12" id="KW-1133">Transmembrane helix</keyword>
<evidence type="ECO:0000259" key="14">
    <source>
        <dbReference type="PROSITE" id="PS50221"/>
    </source>
</evidence>
<dbReference type="InterPro" id="IPR013122">
    <property type="entry name" value="PKD1_2_channel"/>
</dbReference>
<evidence type="ECO:0000256" key="1">
    <source>
        <dbReference type="ARBA" id="ARBA00004141"/>
    </source>
</evidence>
<evidence type="ECO:0000256" key="6">
    <source>
        <dbReference type="ARBA" id="ARBA00023136"/>
    </source>
</evidence>
<feature type="transmembrane region" description="Helical" evidence="12">
    <location>
        <begin position="1318"/>
        <end position="1338"/>
    </location>
</feature>
<evidence type="ECO:0000256" key="5">
    <source>
        <dbReference type="ARBA" id="ARBA00022989"/>
    </source>
</evidence>
<feature type="transmembrane region" description="Helical" evidence="12">
    <location>
        <begin position="983"/>
        <end position="1004"/>
    </location>
</feature>
<dbReference type="Gene3D" id="2.60.60.20">
    <property type="entry name" value="PLAT/LH2 domain"/>
    <property type="match status" value="1"/>
</dbReference>
<dbReference type="Pfam" id="PF01477">
    <property type="entry name" value="PLAT"/>
    <property type="match status" value="1"/>
</dbReference>
<feature type="transmembrane region" description="Helical" evidence="12">
    <location>
        <begin position="1417"/>
        <end position="1445"/>
    </location>
</feature>
<evidence type="ECO:0000259" key="13">
    <source>
        <dbReference type="PROSITE" id="PS50095"/>
    </source>
</evidence>
<dbReference type="PANTHER" id="PTHR10877">
    <property type="entry name" value="POLYCYSTIN FAMILY MEMBER"/>
    <property type="match status" value="1"/>
</dbReference>
<feature type="transmembrane region" description="Helical" evidence="12">
    <location>
        <begin position="1269"/>
        <end position="1287"/>
    </location>
</feature>
<sequence>MSQIDGANAQANQDGGGFVLPTGGAIMSLIGSGVESFDTEVVDFKANPFVWANNSNSVTSGVSKLDLKIDGATLAVTNLSEPISIYLTNPTKIQPIAGGITKLAWTNLEFNVSSMDTSITIVFECSNAADISSVDVDATLDVYVGSDFNSTPENFTYKTDVILGDILSSDQGFYSLVIPVMSLNGTGSYSAAIFFNSSLSNSVNFIPLNITPVESSCMYWDASNDTWSSLGCKIGTKSTLTTTHCECTHLTSFGSTFFIAPNKINFAEDLAKFATFWENPTVIILVSGLMGLYGLLCVWARRKDREDAEKLEVINLADNDPLATYVYTVLVMTGARRGAGTSANVTLTLIGSKEESLPHYLHSDKRVVCQQRDGDAFQVRCTEFLGDITAVRLWHDNKGDNPSWYVSKVQVEDMQTGKIWQILTDSWLAIDIGEGVLDKTFKVATKRDIKEYGRLISSRTASGLADGHIWFSVFNRPARSTFTRVQRLSCCISLLMCTMLTSIMFYGISEADPFEQKLDLGSFKFTWTEVLIGIQSSIFMFPINILIVQLFRLSKPPPVKKKSAYETMSRASIQVSQIRSLRALEVKPTQSQITRPVSLMESIDKFKSNVKSSSVQLTSKVSQLFSTRGESETDKSEFDQHKDAARTIHEQEDVDPKVKDSFKSFGSTSSNWYSNVTLSGFSSVDELNDSTKTELADIKDDPRTISDPVMNDYDMKDFDDVRNSLMSIRNLLSSSLPSNTDVHALKSDEVDAGAKRKAPLINPECESGSAKNHQKSKDPVDGVSRNKSVTFGIMSLIKRVQAESIPDPFEDQFKDCYEDMSVKDSDVHIELGNGSQGRVKSRKKRFRFPWWFIYIGWVLVILTTLSTGFFIMLYSMSYGSKRTVEWLCSIAVSITQSVFLEQPIKVICVAVVLSLIFKKPEEEEEIDLQYQPQWTVPKQKYLTEIWHERVMNLRKTDSCYQPPPPSSITEAQKRLRHKERMNATIREIVGYVMFLWILLLIVYGQNDRKSYLMNKNIKDTLYKQKSFKLLSNYDTLWYWMNTTLFDLLYDDDFPGFISTKAAYLVGAARLRQLRVKQGDCFTSDIISGLKCSVGYSEEAMDKGAYGTGWLSLQPNTTDAEYSSVWKYHSSKELDSSSLMASLDTLYSGSGYMADLGVSRFESIAALDHLHSNGWIDDDTRVLFVEFNVYNANLNLFTIVTTVFEMPQYGGVLPTCIVSTIKLYRYVQTVHIAIMACEIAYCVYTLYFIISECLRVKQLKWNYFKTFWNWLEIGIILLSIAAITVYVFRSVETGHVVSAFKKNPGIFHSFYRVDVLESALNYCLGGLVLLGTIKLLHMLRFNPRMYLLTETISRASGEIAWYVLALVVVFVAFGTLTTDIFGQSLGTYRNMWYSTCTLFTVVMGDFDSDNVRSLRQNLGLLIIVSFVLVMHVLVLNVIVTTVLNMLTFVQQHRHQFQNVEDGELVHLMYDNICMWLGIKQKIDKPVDVVSHNGDNKSHGADDSHNGNNKSHGANDSHNGNSHVK</sequence>
<evidence type="ECO:0000256" key="12">
    <source>
        <dbReference type="SAM" id="Phobius"/>
    </source>
</evidence>
<evidence type="ECO:0000256" key="9">
    <source>
        <dbReference type="PIRSR" id="PIRSR603915-2"/>
    </source>
</evidence>
<dbReference type="OrthoDB" id="6120692at2759"/>
<feature type="compositionally biased region" description="Basic and acidic residues" evidence="11">
    <location>
        <begin position="1492"/>
        <end position="1503"/>
    </location>
</feature>
<keyword evidence="7" id="KW-1015">Disulfide bond</keyword>
<dbReference type="InterPro" id="IPR051223">
    <property type="entry name" value="Polycystin"/>
</dbReference>
<keyword evidence="6 12" id="KW-0472">Membrane</keyword>
<evidence type="ECO:0000256" key="11">
    <source>
        <dbReference type="SAM" id="MobiDB-lite"/>
    </source>
</evidence>
<comment type="subcellular location">
    <subcellularLocation>
        <location evidence="1">Membrane</location>
        <topology evidence="1">Multi-pass membrane protein</topology>
    </subcellularLocation>
</comment>
<dbReference type="GO" id="GO:0005509">
    <property type="term" value="F:calcium ion binding"/>
    <property type="evidence" value="ECO:0007669"/>
    <property type="project" value="InterPro"/>
</dbReference>
<feature type="transmembrane region" description="Helical" evidence="12">
    <location>
        <begin position="1229"/>
        <end position="1249"/>
    </location>
</feature>
<dbReference type="PROSITE" id="PS50221">
    <property type="entry name" value="GAIN_B"/>
    <property type="match status" value="1"/>
</dbReference>
<dbReference type="Pfam" id="PF01825">
    <property type="entry name" value="GPS"/>
    <property type="match status" value="1"/>
</dbReference>
<dbReference type="InterPro" id="IPR003915">
    <property type="entry name" value="PKD_2"/>
</dbReference>
<dbReference type="Gene3D" id="2.60.220.50">
    <property type="match status" value="1"/>
</dbReference>
<dbReference type="Proteomes" id="UP000749559">
    <property type="component" value="Unassembled WGS sequence"/>
</dbReference>
<dbReference type="SMART" id="SM00303">
    <property type="entry name" value="GPS"/>
    <property type="match status" value="1"/>
</dbReference>
<organism evidence="15 16">
    <name type="scientific">Owenia fusiformis</name>
    <name type="common">Polychaete worm</name>
    <dbReference type="NCBI Taxonomy" id="6347"/>
    <lineage>
        <taxon>Eukaryota</taxon>
        <taxon>Metazoa</taxon>
        <taxon>Spiralia</taxon>
        <taxon>Lophotrochozoa</taxon>
        <taxon>Annelida</taxon>
        <taxon>Polychaeta</taxon>
        <taxon>Sedentaria</taxon>
        <taxon>Canalipalpata</taxon>
        <taxon>Sabellida</taxon>
        <taxon>Oweniida</taxon>
        <taxon>Oweniidae</taxon>
        <taxon>Owenia</taxon>
    </lineage>
</organism>
<dbReference type="InterPro" id="IPR000203">
    <property type="entry name" value="GPS"/>
</dbReference>
<evidence type="ECO:0000313" key="15">
    <source>
        <dbReference type="EMBL" id="CAH1779439.1"/>
    </source>
</evidence>
<dbReference type="PANTHER" id="PTHR10877:SF194">
    <property type="entry name" value="LOCATION OF VULVA DEFECTIVE 1"/>
    <property type="match status" value="1"/>
</dbReference>
<feature type="disulfide bond" evidence="9">
    <location>
        <begin position="1080"/>
        <end position="1091"/>
    </location>
</feature>
<keyword evidence="16" id="KW-1185">Reference proteome</keyword>
<feature type="transmembrane region" description="Helical" evidence="12">
    <location>
        <begin position="530"/>
        <end position="551"/>
    </location>
</feature>